<evidence type="ECO:0000256" key="1">
    <source>
        <dbReference type="SAM" id="SignalP"/>
    </source>
</evidence>
<keyword evidence="3" id="KW-1185">Reference proteome</keyword>
<dbReference type="AlphaFoldDB" id="J3MFF4"/>
<name>J3MFF4_ORYBR</name>
<accession>J3MFF4</accession>
<evidence type="ECO:0000313" key="3">
    <source>
        <dbReference type="Proteomes" id="UP000006038"/>
    </source>
</evidence>
<dbReference type="Gramene" id="OB06G27480.1">
    <property type="protein sequence ID" value="OB06G27480.1"/>
    <property type="gene ID" value="OB06G27480"/>
</dbReference>
<sequence length="64" mass="7206">MALVCIYGLVASCFAWAVASCFAWASVELQPKLPHAWYRPCLSLMPMTAEEEGAPIKWRNNDFN</sequence>
<feature type="chain" id="PRO_5003773789" evidence="1">
    <location>
        <begin position="20"/>
        <end position="64"/>
    </location>
</feature>
<evidence type="ECO:0000313" key="2">
    <source>
        <dbReference type="EnsemblPlants" id="OB06G27480.1"/>
    </source>
</evidence>
<reference evidence="2" key="2">
    <citation type="submission" date="2013-04" db="UniProtKB">
        <authorList>
            <consortium name="EnsemblPlants"/>
        </authorList>
    </citation>
    <scope>IDENTIFICATION</scope>
</reference>
<keyword evidence="1" id="KW-0732">Signal</keyword>
<dbReference type="Proteomes" id="UP000006038">
    <property type="component" value="Chromosome 6"/>
</dbReference>
<dbReference type="EnsemblPlants" id="OB06G27480.1">
    <property type="protein sequence ID" value="OB06G27480.1"/>
    <property type="gene ID" value="OB06G27480"/>
</dbReference>
<organism evidence="2">
    <name type="scientific">Oryza brachyantha</name>
    <name type="common">malo sina</name>
    <dbReference type="NCBI Taxonomy" id="4533"/>
    <lineage>
        <taxon>Eukaryota</taxon>
        <taxon>Viridiplantae</taxon>
        <taxon>Streptophyta</taxon>
        <taxon>Embryophyta</taxon>
        <taxon>Tracheophyta</taxon>
        <taxon>Spermatophyta</taxon>
        <taxon>Magnoliopsida</taxon>
        <taxon>Liliopsida</taxon>
        <taxon>Poales</taxon>
        <taxon>Poaceae</taxon>
        <taxon>BOP clade</taxon>
        <taxon>Oryzoideae</taxon>
        <taxon>Oryzeae</taxon>
        <taxon>Oryzinae</taxon>
        <taxon>Oryza</taxon>
    </lineage>
</organism>
<reference evidence="2" key="1">
    <citation type="journal article" date="2013" name="Nat. Commun.">
        <title>Whole-genome sequencing of Oryza brachyantha reveals mechanisms underlying Oryza genome evolution.</title>
        <authorList>
            <person name="Chen J."/>
            <person name="Huang Q."/>
            <person name="Gao D."/>
            <person name="Wang J."/>
            <person name="Lang Y."/>
            <person name="Liu T."/>
            <person name="Li B."/>
            <person name="Bai Z."/>
            <person name="Luis Goicoechea J."/>
            <person name="Liang C."/>
            <person name="Chen C."/>
            <person name="Zhang W."/>
            <person name="Sun S."/>
            <person name="Liao Y."/>
            <person name="Zhang X."/>
            <person name="Yang L."/>
            <person name="Song C."/>
            <person name="Wang M."/>
            <person name="Shi J."/>
            <person name="Liu G."/>
            <person name="Liu J."/>
            <person name="Zhou H."/>
            <person name="Zhou W."/>
            <person name="Yu Q."/>
            <person name="An N."/>
            <person name="Chen Y."/>
            <person name="Cai Q."/>
            <person name="Wang B."/>
            <person name="Liu B."/>
            <person name="Min J."/>
            <person name="Huang Y."/>
            <person name="Wu H."/>
            <person name="Li Z."/>
            <person name="Zhang Y."/>
            <person name="Yin Y."/>
            <person name="Song W."/>
            <person name="Jiang J."/>
            <person name="Jackson S.A."/>
            <person name="Wing R.A."/>
            <person name="Wang J."/>
            <person name="Chen M."/>
        </authorList>
    </citation>
    <scope>NUCLEOTIDE SEQUENCE [LARGE SCALE GENOMIC DNA]</scope>
    <source>
        <strain evidence="2">cv. IRGC 101232</strain>
    </source>
</reference>
<feature type="signal peptide" evidence="1">
    <location>
        <begin position="1"/>
        <end position="19"/>
    </location>
</feature>
<dbReference type="HOGENOM" id="CLU_2871240_0_0_1"/>
<proteinExistence type="predicted"/>
<protein>
    <submittedName>
        <fullName evidence="2">Uncharacterized protein</fullName>
    </submittedName>
</protein>